<keyword evidence="5" id="KW-0547">Nucleotide-binding</keyword>
<evidence type="ECO:0000256" key="10">
    <source>
        <dbReference type="PROSITE-ProRule" id="PRU00027"/>
    </source>
</evidence>
<dbReference type="SMART" id="SM00614">
    <property type="entry name" value="ZnF_BED"/>
    <property type="match status" value="1"/>
</dbReference>
<dbReference type="SUPFAM" id="SSF52540">
    <property type="entry name" value="P-loop containing nucleoside triphosphate hydrolases"/>
    <property type="match status" value="1"/>
</dbReference>
<dbReference type="PANTHER" id="PTHR36766:SF73">
    <property type="entry name" value="NB-ARC DOMAIN-CONTAINING PROTEIN"/>
    <property type="match status" value="1"/>
</dbReference>
<evidence type="ECO:0000259" key="12">
    <source>
        <dbReference type="PROSITE" id="PS50808"/>
    </source>
</evidence>
<dbReference type="GO" id="GO:0005524">
    <property type="term" value="F:ATP binding"/>
    <property type="evidence" value="ECO:0007669"/>
    <property type="project" value="UniProtKB-KW"/>
</dbReference>
<dbReference type="InterPro" id="IPR003656">
    <property type="entry name" value="Znf_BED"/>
</dbReference>
<sequence length="1647" mass="185494">MEAVEDAFLEGASLWLAQTILQSLFTGKLDEWIRQVGLADDAEKLKSEVERAEAVAAAVKGRTIGNRALARSLARLREVLYDADDVVDELDYYRLQHQVEGVTLHSAIEQEGMGGDGEQQVDAARDSVAMLPSSSDRKKRSKAWEEFRVKESADGKPVKAECIHCGTLVRCETTKGTSVLHNHLKSESCKRKRAAIEQTPDPPSAGDGAQNGATVSTHNSDIRKRMRIVEVSAHNTAAKTHAWTKAEFCNKIQQTTYQLRKATNEIQMLSVSGSVAYSNLCGNTTADPCRRTSSVVQCKMYGRVDEKNSIIKSMTEVKFDDVIIIPIVGMGGIGKTALSQLVYNDPIVKSQFDHRMWIWVSSKFDEVRLTMEMLDFVSQEKCVGIRSLAKLQEILVTHVTSNRTLVVLDDVWDDIDDCRWNKLLAPLRSDNAKGNVIIMTTRKLSIAKRICTVEPVKLGHLQNDDFWLLFKTCAFGDENYKEHPSLTIMGQQIAKNLHGNPQAAQTAGMLLREHLTTDHWSHILKNEKWKSLQLNGGIMHALKLSYDELPFYLQQCFLYCSIFPNDHQFISSELIYIWIAQGFVKCSCSTERLEEMGQRYLTDLLNFGFFEQVETKDPTLGDKILYVMPALMHDFARLVSGNECAAIDDLTCREILPTIRHLSILTYSAYQEDKYGDILRNEKFEGKLQRVVNSTRKLRTLLLIGKYDCFFLQCLQGLFQKAQNLRALLFSAAYADFCYSECNLVNSTHVRYLKLRTEEDNEPLPEALSKFYHLQVLDIGLDRYSTVHNGMNNLISLRHLVASKEVFSSISRIGKMTSLQELHDFKVDNCTSFEIAQLHSMSELAQLGVSQLEKVVTREEAYGANLRGKSHLEKLHLSWEYTSQHEYDINIISEPSYEVGEIGTSKVVLEGLEPHHSLKHLQISGYRSGTSPNWLVSTVSVTCLQTLHLEDCRELEVLPSVEKLPLLTKLKLRNMWKVRQVTVPSLEELVLINMPKLECCSCNSVMDLNSSLRVLKFEQCHVLKVFPLFESWKKLKIERKSWLSCVKELTICECPHLMVPNPLPPSSNVCKLHIARVSTLPTMEGSSSEELVIGGHNLRENNGLTELDDRILSFHNLRALSRLRIAGCQKLSSISLEGFRQLISLKTMDISYCFNLFSSDVPPPPEHTHEDMTDINFNALPSLKHLRIEFCGITGMWVSVMLRHAPALEELRLDDCDQISGLLIEVGDSSSSNHTSAPRAPSAGNPDDALTSSTPDGLLRIPSNSVSSLKKMSILWCGELTFQGNKDGFSVFTSLEELTIRGCPKLIPSLVQTYENNDQRNGRWLLPYSLGKLEIDGSPETLQPCFLEDHNCLEKLEIKESPSLKLLQLHSCTALEELAVHDCESLPALEGNFTCLKRLELSYNSGLESLQLRSCTTLEELTVESCESLATLEGNFTCLQKLDLFDNPRLKSLQLRSCTALEELTVRSCESLAALEDFWSLRCLRYLVISKCPGLLPYLEHLSSEGYELCAGLERLDTDYYSFLTTSFCKCLTSLRRLELHDPTGEVTGLTEEQERALPHLTSLQELRFEDCSNLAGLPVGLHSLSSLKRLEINYCPFLSRLPEKGLPPSLEELKILGCSEELADECRMLATKTRKPKVKIGGKYVS</sequence>
<dbReference type="GO" id="GO:0006952">
    <property type="term" value="P:defense response"/>
    <property type="evidence" value="ECO:0007669"/>
    <property type="project" value="UniProtKB-KW"/>
</dbReference>
<proteinExistence type="inferred from homology"/>
<organism evidence="13">
    <name type="scientific">Setaria italica</name>
    <name type="common">Foxtail millet</name>
    <name type="synonym">Panicum italicum</name>
    <dbReference type="NCBI Taxonomy" id="4555"/>
    <lineage>
        <taxon>Eukaryota</taxon>
        <taxon>Viridiplantae</taxon>
        <taxon>Streptophyta</taxon>
        <taxon>Embryophyta</taxon>
        <taxon>Tracheophyta</taxon>
        <taxon>Spermatophyta</taxon>
        <taxon>Magnoliopsida</taxon>
        <taxon>Liliopsida</taxon>
        <taxon>Poales</taxon>
        <taxon>Poaceae</taxon>
        <taxon>PACMAD clade</taxon>
        <taxon>Panicoideae</taxon>
        <taxon>Panicodae</taxon>
        <taxon>Paniceae</taxon>
        <taxon>Cenchrinae</taxon>
        <taxon>Setaria</taxon>
    </lineage>
</organism>
<evidence type="ECO:0000256" key="7">
    <source>
        <dbReference type="ARBA" id="ARBA00022821"/>
    </source>
</evidence>
<keyword evidence="6 10" id="KW-0863">Zinc-finger</keyword>
<dbReference type="OrthoDB" id="689569at2759"/>
<dbReference type="Gene3D" id="1.10.10.10">
    <property type="entry name" value="Winged helix-like DNA-binding domain superfamily/Winged helix DNA-binding domain"/>
    <property type="match status" value="1"/>
</dbReference>
<dbReference type="EMBL" id="CM003534">
    <property type="protein sequence ID" value="RCV35471.1"/>
    <property type="molecule type" value="Genomic_DNA"/>
</dbReference>
<feature type="region of interest" description="Disordered" evidence="11">
    <location>
        <begin position="1229"/>
        <end position="1257"/>
    </location>
</feature>
<reference evidence="13" key="2">
    <citation type="submission" date="2015-07" db="EMBL/GenBank/DDBJ databases">
        <authorList>
            <person name="Noorani M."/>
        </authorList>
    </citation>
    <scope>NUCLEOTIDE SEQUENCE</scope>
    <source>
        <strain evidence="13">Yugu1</strain>
    </source>
</reference>
<comment type="similarity">
    <text evidence="1">Belongs to the disease resistance NB-LRR family.</text>
</comment>
<dbReference type="STRING" id="4555.A0A368S0V2"/>
<dbReference type="GO" id="GO:0008270">
    <property type="term" value="F:zinc ion binding"/>
    <property type="evidence" value="ECO:0007669"/>
    <property type="project" value="UniProtKB-KW"/>
</dbReference>
<dbReference type="InterPro" id="IPR056789">
    <property type="entry name" value="LRR_R13L1-DRL21"/>
</dbReference>
<dbReference type="PRINTS" id="PR00364">
    <property type="entry name" value="DISEASERSIST"/>
</dbReference>
<dbReference type="Pfam" id="PF00931">
    <property type="entry name" value="NB-ARC"/>
    <property type="match status" value="1"/>
</dbReference>
<dbReference type="PROSITE" id="PS50808">
    <property type="entry name" value="ZF_BED"/>
    <property type="match status" value="1"/>
</dbReference>
<dbReference type="Pfam" id="PF25019">
    <property type="entry name" value="LRR_R13L1-DRL21"/>
    <property type="match status" value="1"/>
</dbReference>
<dbReference type="InterPro" id="IPR058922">
    <property type="entry name" value="WHD_DRP"/>
</dbReference>
<evidence type="ECO:0000256" key="11">
    <source>
        <dbReference type="SAM" id="MobiDB-lite"/>
    </source>
</evidence>
<keyword evidence="8" id="KW-0862">Zinc</keyword>
<evidence type="ECO:0000256" key="2">
    <source>
        <dbReference type="ARBA" id="ARBA00022614"/>
    </source>
</evidence>
<dbReference type="EMBL" id="CM003534">
    <property type="protein sequence ID" value="RCV35470.1"/>
    <property type="molecule type" value="Genomic_DNA"/>
</dbReference>
<evidence type="ECO:0000256" key="3">
    <source>
        <dbReference type="ARBA" id="ARBA00022723"/>
    </source>
</evidence>
<keyword evidence="7" id="KW-0611">Plant defense</keyword>
<dbReference type="GO" id="GO:0051707">
    <property type="term" value="P:response to other organism"/>
    <property type="evidence" value="ECO:0007669"/>
    <property type="project" value="UniProtKB-ARBA"/>
</dbReference>
<feature type="region of interest" description="Disordered" evidence="11">
    <location>
        <begin position="194"/>
        <end position="221"/>
    </location>
</feature>
<evidence type="ECO:0000313" key="13">
    <source>
        <dbReference type="EMBL" id="RCV35470.1"/>
    </source>
</evidence>
<reference evidence="13" key="1">
    <citation type="journal article" date="2012" name="Nat. Biotechnol.">
        <title>Reference genome sequence of the model plant Setaria.</title>
        <authorList>
            <person name="Bennetzen J.L."/>
            <person name="Schmutz J."/>
            <person name="Wang H."/>
            <person name="Percifield R."/>
            <person name="Hawkins J."/>
            <person name="Pontaroli A.C."/>
            <person name="Estep M."/>
            <person name="Feng L."/>
            <person name="Vaughn J.N."/>
            <person name="Grimwood J."/>
            <person name="Jenkins J."/>
            <person name="Barry K."/>
            <person name="Lindquist E."/>
            <person name="Hellsten U."/>
            <person name="Deshpande S."/>
            <person name="Wang X."/>
            <person name="Wu X."/>
            <person name="Mitros T."/>
            <person name="Triplett J."/>
            <person name="Yang X."/>
            <person name="Ye C.Y."/>
            <person name="Mauro-Herrera M."/>
            <person name="Wang L."/>
            <person name="Li P."/>
            <person name="Sharma M."/>
            <person name="Sharma R."/>
            <person name="Ronald P.C."/>
            <person name="Panaud O."/>
            <person name="Kellogg E.A."/>
            <person name="Brutnell T.P."/>
            <person name="Doust A.N."/>
            <person name="Tuskan G.A."/>
            <person name="Rokhsar D."/>
            <person name="Devos K.M."/>
        </authorList>
    </citation>
    <scope>NUCLEOTIDE SEQUENCE [LARGE SCALE GENOMIC DNA]</scope>
    <source>
        <strain evidence="13">Yugu1</strain>
    </source>
</reference>
<feature type="domain" description="BED-type" evidence="12">
    <location>
        <begin position="138"/>
        <end position="196"/>
    </location>
</feature>
<keyword evidence="2" id="KW-0433">Leucine-rich repeat</keyword>
<dbReference type="InterPro" id="IPR002182">
    <property type="entry name" value="NB-ARC"/>
</dbReference>
<dbReference type="InterPro" id="IPR032675">
    <property type="entry name" value="LRR_dom_sf"/>
</dbReference>
<dbReference type="InterPro" id="IPR041118">
    <property type="entry name" value="Rx_N"/>
</dbReference>
<name>A0A368S0V2_SETIT</name>
<evidence type="ECO:0000256" key="6">
    <source>
        <dbReference type="ARBA" id="ARBA00022771"/>
    </source>
</evidence>
<keyword evidence="4" id="KW-0677">Repeat</keyword>
<dbReference type="SUPFAM" id="SSF52058">
    <property type="entry name" value="L domain-like"/>
    <property type="match status" value="2"/>
</dbReference>
<dbReference type="SUPFAM" id="SSF52047">
    <property type="entry name" value="RNI-like"/>
    <property type="match status" value="1"/>
</dbReference>
<accession>A0A368S0V2</accession>
<dbReference type="Gene3D" id="1.20.5.4130">
    <property type="match status" value="1"/>
</dbReference>
<dbReference type="InterPro" id="IPR027417">
    <property type="entry name" value="P-loop_NTPase"/>
</dbReference>
<dbReference type="InterPro" id="IPR036388">
    <property type="entry name" value="WH-like_DNA-bd_sf"/>
</dbReference>
<dbReference type="GO" id="GO:0043531">
    <property type="term" value="F:ADP binding"/>
    <property type="evidence" value="ECO:0007669"/>
    <property type="project" value="InterPro"/>
</dbReference>
<protein>
    <recommendedName>
        <fullName evidence="12">BED-type domain-containing protein</fullName>
    </recommendedName>
</protein>
<dbReference type="Pfam" id="PF23559">
    <property type="entry name" value="WHD_DRP"/>
    <property type="match status" value="1"/>
</dbReference>
<keyword evidence="9" id="KW-0067">ATP-binding</keyword>
<evidence type="ECO:0000256" key="1">
    <source>
        <dbReference type="ARBA" id="ARBA00008894"/>
    </source>
</evidence>
<keyword evidence="3" id="KW-0479">Metal-binding</keyword>
<gene>
    <name evidence="13" type="ORF">SETIT_7G242200v2</name>
</gene>
<evidence type="ECO:0000256" key="8">
    <source>
        <dbReference type="ARBA" id="ARBA00022833"/>
    </source>
</evidence>
<dbReference type="PANTHER" id="PTHR36766">
    <property type="entry name" value="PLANT BROAD-SPECTRUM MILDEW RESISTANCE PROTEIN RPW8"/>
    <property type="match status" value="1"/>
</dbReference>
<evidence type="ECO:0000256" key="5">
    <source>
        <dbReference type="ARBA" id="ARBA00022741"/>
    </source>
</evidence>
<dbReference type="GO" id="GO:0003677">
    <property type="term" value="F:DNA binding"/>
    <property type="evidence" value="ECO:0007669"/>
    <property type="project" value="InterPro"/>
</dbReference>
<dbReference type="Pfam" id="PF18052">
    <property type="entry name" value="Rx_N"/>
    <property type="match status" value="1"/>
</dbReference>
<dbReference type="Gene3D" id="3.80.10.10">
    <property type="entry name" value="Ribonuclease Inhibitor"/>
    <property type="match status" value="4"/>
</dbReference>
<evidence type="ECO:0000256" key="4">
    <source>
        <dbReference type="ARBA" id="ARBA00022737"/>
    </source>
</evidence>
<evidence type="ECO:0000256" key="9">
    <source>
        <dbReference type="ARBA" id="ARBA00022840"/>
    </source>
</evidence>
<dbReference type="Gene3D" id="3.40.50.300">
    <property type="entry name" value="P-loop containing nucleotide triphosphate hydrolases"/>
    <property type="match status" value="1"/>
</dbReference>